<dbReference type="PROSITE" id="PS50887">
    <property type="entry name" value="GGDEF"/>
    <property type="match status" value="1"/>
</dbReference>
<keyword evidence="6" id="KW-1185">Reference proteome</keyword>
<evidence type="ECO:0000313" key="6">
    <source>
        <dbReference type="Proteomes" id="UP001059934"/>
    </source>
</evidence>
<proteinExistence type="predicted"/>
<dbReference type="Proteomes" id="UP001059934">
    <property type="component" value="Chromosome"/>
</dbReference>
<evidence type="ECO:0000313" key="5">
    <source>
        <dbReference type="EMBL" id="UVW35335.1"/>
    </source>
</evidence>
<dbReference type="SUPFAM" id="SSF55073">
    <property type="entry name" value="Nucleotide cyclase"/>
    <property type="match status" value="1"/>
</dbReference>
<dbReference type="InterPro" id="IPR029787">
    <property type="entry name" value="Nucleotide_cyclase"/>
</dbReference>
<dbReference type="InterPro" id="IPR043128">
    <property type="entry name" value="Rev_trsase/Diguanyl_cyclase"/>
</dbReference>
<feature type="transmembrane region" description="Helical" evidence="3">
    <location>
        <begin position="114"/>
        <end position="136"/>
    </location>
</feature>
<evidence type="ECO:0000256" key="1">
    <source>
        <dbReference type="ARBA" id="ARBA00012528"/>
    </source>
</evidence>
<evidence type="ECO:0000256" key="3">
    <source>
        <dbReference type="SAM" id="Phobius"/>
    </source>
</evidence>
<evidence type="ECO:0000259" key="4">
    <source>
        <dbReference type="PROSITE" id="PS50887"/>
    </source>
</evidence>
<feature type="transmembrane region" description="Helical" evidence="3">
    <location>
        <begin position="69"/>
        <end position="86"/>
    </location>
</feature>
<feature type="transmembrane region" description="Helical" evidence="3">
    <location>
        <begin position="92"/>
        <end position="109"/>
    </location>
</feature>
<evidence type="ECO:0000256" key="2">
    <source>
        <dbReference type="ARBA" id="ARBA00034247"/>
    </source>
</evidence>
<organism evidence="5 6">
    <name type="scientific">SAR92 clade bacterium H455</name>
    <dbReference type="NCBI Taxonomy" id="2974818"/>
    <lineage>
        <taxon>Bacteria</taxon>
        <taxon>Pseudomonadati</taxon>
        <taxon>Pseudomonadota</taxon>
        <taxon>Gammaproteobacteria</taxon>
        <taxon>Cellvibrionales</taxon>
        <taxon>Porticoccaceae</taxon>
        <taxon>SAR92 clade</taxon>
    </lineage>
</organism>
<protein>
    <recommendedName>
        <fullName evidence="1">diguanylate cyclase</fullName>
        <ecNumber evidence="1">2.7.7.65</ecNumber>
    </recommendedName>
</protein>
<keyword evidence="3" id="KW-1133">Transmembrane helix</keyword>
<dbReference type="Pfam" id="PF00990">
    <property type="entry name" value="GGDEF"/>
    <property type="match status" value="1"/>
</dbReference>
<comment type="catalytic activity">
    <reaction evidence="2">
        <text>2 GTP = 3',3'-c-di-GMP + 2 diphosphate</text>
        <dbReference type="Rhea" id="RHEA:24898"/>
        <dbReference type="ChEBI" id="CHEBI:33019"/>
        <dbReference type="ChEBI" id="CHEBI:37565"/>
        <dbReference type="ChEBI" id="CHEBI:58805"/>
        <dbReference type="EC" id="2.7.7.65"/>
    </reaction>
</comment>
<dbReference type="CDD" id="cd01949">
    <property type="entry name" value="GGDEF"/>
    <property type="match status" value="1"/>
</dbReference>
<dbReference type="PANTHER" id="PTHR45138">
    <property type="entry name" value="REGULATORY COMPONENTS OF SENSORY TRANSDUCTION SYSTEM"/>
    <property type="match status" value="1"/>
</dbReference>
<accession>A0ABY5TNC2</accession>
<feature type="transmembrane region" description="Helical" evidence="3">
    <location>
        <begin position="142"/>
        <end position="161"/>
    </location>
</feature>
<feature type="transmembrane region" description="Helical" evidence="3">
    <location>
        <begin position="41"/>
        <end position="62"/>
    </location>
</feature>
<dbReference type="InterPro" id="IPR000160">
    <property type="entry name" value="GGDEF_dom"/>
</dbReference>
<sequence length="343" mass="37981">MTDLDSTDSIPTGFLSFSLVSQEIISVLFAFYSYYQGDMDLATFYLAMAALLLVGLGIHSIFDRPRTARLVLAMVLIGGYFYLLSGASDGSSLLWCLTIIPVLVGCFGYRNSVFILAAVFGASAWLFYGPSLFILMPPYSDVTLVRFLSSFAVLSVFAIAMDNSHSRSLNRYKDLSRRVDQIAHQDQLTKLPNRHDMEQRLEKKYQQYRLVNQPFSILLADLDNFKFINDRYGHDVGDEVLHAIGALLSEPLRGEDVVARWGGNEYMVLLPTANSEAAVNIAERLRAQAGKLAMDAQGDQLRISLSVGIASIDKCTGIDDLISTAENGLYQAKHMGRDMVIVG</sequence>
<feature type="domain" description="GGDEF" evidence="4">
    <location>
        <begin position="213"/>
        <end position="343"/>
    </location>
</feature>
<gene>
    <name evidence="5" type="ORF">NYF23_01700</name>
</gene>
<dbReference type="SMART" id="SM00267">
    <property type="entry name" value="GGDEF"/>
    <property type="match status" value="1"/>
</dbReference>
<dbReference type="EMBL" id="CP103416">
    <property type="protein sequence ID" value="UVW35335.1"/>
    <property type="molecule type" value="Genomic_DNA"/>
</dbReference>
<name>A0ABY5TNC2_9GAMM</name>
<dbReference type="EC" id="2.7.7.65" evidence="1"/>
<keyword evidence="3" id="KW-0472">Membrane</keyword>
<dbReference type="Gene3D" id="3.30.70.270">
    <property type="match status" value="1"/>
</dbReference>
<reference evidence="5" key="1">
    <citation type="submission" date="2022-08" db="EMBL/GenBank/DDBJ databases">
        <title>Catabolic pathway analysis in culturable SAR92 clade bacteria reveals their overlooked roles in DMSP degradation in coastal seas.</title>
        <authorList>
            <person name="He X."/>
            <person name="Zhang X."/>
            <person name="Zhang Y."/>
        </authorList>
    </citation>
    <scope>NUCLEOTIDE SEQUENCE</scope>
    <source>
        <strain evidence="5">H455</strain>
    </source>
</reference>
<dbReference type="PANTHER" id="PTHR45138:SF9">
    <property type="entry name" value="DIGUANYLATE CYCLASE DGCM-RELATED"/>
    <property type="match status" value="1"/>
</dbReference>
<feature type="transmembrane region" description="Helical" evidence="3">
    <location>
        <begin position="12"/>
        <end position="35"/>
    </location>
</feature>
<dbReference type="InterPro" id="IPR050469">
    <property type="entry name" value="Diguanylate_Cyclase"/>
</dbReference>
<keyword evidence="3" id="KW-0812">Transmembrane</keyword>
<dbReference type="NCBIfam" id="TIGR00254">
    <property type="entry name" value="GGDEF"/>
    <property type="match status" value="1"/>
</dbReference>